<evidence type="ECO:0000313" key="1">
    <source>
        <dbReference type="EMBL" id="RCH43611.1"/>
    </source>
</evidence>
<comment type="caution">
    <text evidence="1">The sequence shown here is derived from an EMBL/GenBank/DDBJ whole genome shotgun (WGS) entry which is preliminary data.</text>
</comment>
<name>A0A367G0T8_9FIRM</name>
<evidence type="ECO:0000313" key="2">
    <source>
        <dbReference type="Proteomes" id="UP000252378"/>
    </source>
</evidence>
<sequence>MNKTCKEIQNELIHSETKISQSDFLKICEKHNLSLIEVDELSKSISDLQLFLNDNTESADEDELIKALKGCNLPYIDNRPKNGVLWVIGGIEIKDIIEQLSETGYVFHFKECGGKATKKRAGWWTK</sequence>
<dbReference type="EMBL" id="PXUP01000020">
    <property type="protein sequence ID" value="RCH43611.1"/>
    <property type="molecule type" value="Genomic_DNA"/>
</dbReference>
<dbReference type="RefSeq" id="WP_113993132.1">
    <property type="nucleotide sequence ID" value="NZ_JAWHPP010000017.1"/>
</dbReference>
<dbReference type="AlphaFoldDB" id="A0A367G0T8"/>
<protein>
    <submittedName>
        <fullName evidence="1">Uncharacterized protein</fullName>
    </submittedName>
</protein>
<organism evidence="1 2">
    <name type="scientific">Faecalibacterium prausnitzii</name>
    <dbReference type="NCBI Taxonomy" id="853"/>
    <lineage>
        <taxon>Bacteria</taxon>
        <taxon>Bacillati</taxon>
        <taxon>Bacillota</taxon>
        <taxon>Clostridia</taxon>
        <taxon>Eubacteriales</taxon>
        <taxon>Oscillospiraceae</taxon>
        <taxon>Faecalibacterium</taxon>
    </lineage>
</organism>
<reference evidence="1 2" key="1">
    <citation type="submission" date="2018-03" db="EMBL/GenBank/DDBJ databases">
        <title>Complete genome sequencing of Faecalibacterium prausnitzii strains isolated from the human gut.</title>
        <authorList>
            <person name="Fitzgerald B.C."/>
            <person name="Shkoporov A.N."/>
            <person name="Ross P.R."/>
            <person name="Hill C."/>
        </authorList>
    </citation>
    <scope>NUCLEOTIDE SEQUENCE [LARGE SCALE GENOMIC DNA]</scope>
    <source>
        <strain evidence="1 2">ATCC 27768</strain>
    </source>
</reference>
<proteinExistence type="predicted"/>
<gene>
    <name evidence="1" type="ORF">C7J97_12275</name>
</gene>
<accession>A0A367G0T8</accession>
<dbReference type="Proteomes" id="UP000252378">
    <property type="component" value="Unassembled WGS sequence"/>
</dbReference>